<evidence type="ECO:0000256" key="1">
    <source>
        <dbReference type="SAM" id="Coils"/>
    </source>
</evidence>
<comment type="caution">
    <text evidence="2">The sequence shown here is derived from an EMBL/GenBank/DDBJ whole genome shotgun (WGS) entry which is preliminary data.</text>
</comment>
<name>A0AAN9T2S9_PSOTE</name>
<accession>A0AAN9T2S9</accession>
<keyword evidence="1" id="KW-0175">Coiled coil</keyword>
<dbReference type="InterPro" id="IPR043424">
    <property type="entry name" value="BLT-like"/>
</dbReference>
<protein>
    <submittedName>
        <fullName evidence="2">Uncharacterized protein</fullName>
    </submittedName>
</protein>
<sequence>MASKSNNKIPPGHTLFRAIPRRRKHRNPGIAVAFRHSAGNNSSPLIFCEGLEKREASARKLAAELWQWRGHVFRHAPSLPSSQYPIQHANRSVKITLPRHHNSGEKRKEIKDQQMKPITILRSRNGLLRELESSVLCLKCSTEEATKWNPTLNNEALDKFTVLHDLKYLADKKIVGECYFGVTNLLELLRVQRSINELKATQKSFKKRLEQLLQNLENKRNYQKGREWQRIETVLDNLKDKLGRERRSRERMELFNTKLVHELAKVNLSAKHYMTKYKKEKKERRMIEEVCNELAIQVREDTAKLEGLLSDSVKICKEVEEEREMMEMADLWREERVQMKLADAQFLLEDKYNQMVQLVTFLQMFLISRGAELDTSELEDAQLIKQAVESVNIKSIVELSYDFSKSDDTVFSTFEELRKDNTQEGMIKPGSFTPFNSPLSTIHIESLDEEVLNKSSTMHQNSPSRDYNIGLELINSSETVGYIEDQKFSSKSQRGDTYSVNVNQDKDILVSEAEYSEKACLESSKRGVNGACSVSIGDIKRKVYLSSKQLRSHPKRGITNSSTKYSKYKRLGDGWHKQKECNNNLPTSSFPEGSQCQISVEDGFKHSELLEQGKSTYKNRNPHIIRGIRGCTEWPRGITKSNLKATPSEKE</sequence>
<keyword evidence="3" id="KW-1185">Reference proteome</keyword>
<evidence type="ECO:0000313" key="3">
    <source>
        <dbReference type="Proteomes" id="UP001386955"/>
    </source>
</evidence>
<organism evidence="2 3">
    <name type="scientific">Psophocarpus tetragonolobus</name>
    <name type="common">Winged bean</name>
    <name type="synonym">Dolichos tetragonolobus</name>
    <dbReference type="NCBI Taxonomy" id="3891"/>
    <lineage>
        <taxon>Eukaryota</taxon>
        <taxon>Viridiplantae</taxon>
        <taxon>Streptophyta</taxon>
        <taxon>Embryophyta</taxon>
        <taxon>Tracheophyta</taxon>
        <taxon>Spermatophyta</taxon>
        <taxon>Magnoliopsida</taxon>
        <taxon>eudicotyledons</taxon>
        <taxon>Gunneridae</taxon>
        <taxon>Pentapetalae</taxon>
        <taxon>rosids</taxon>
        <taxon>fabids</taxon>
        <taxon>Fabales</taxon>
        <taxon>Fabaceae</taxon>
        <taxon>Papilionoideae</taxon>
        <taxon>50 kb inversion clade</taxon>
        <taxon>NPAAA clade</taxon>
        <taxon>indigoferoid/millettioid clade</taxon>
        <taxon>Phaseoleae</taxon>
        <taxon>Psophocarpus</taxon>
    </lineage>
</organism>
<reference evidence="2 3" key="1">
    <citation type="submission" date="2024-01" db="EMBL/GenBank/DDBJ databases">
        <title>The genomes of 5 underutilized Papilionoideae crops provide insights into root nodulation and disease resistanc.</title>
        <authorList>
            <person name="Jiang F."/>
        </authorList>
    </citation>
    <scope>NUCLEOTIDE SEQUENCE [LARGE SCALE GENOMIC DNA]</scope>
    <source>
        <strain evidence="2">DUOXIRENSHENG_FW03</strain>
        <tissue evidence="2">Leaves</tissue>
    </source>
</reference>
<dbReference type="PANTHER" id="PTHR31071:SF14">
    <property type="entry name" value="BZIP DOMAIN-CONTAINING PROTEIN"/>
    <property type="match status" value="1"/>
</dbReference>
<feature type="coiled-coil region" evidence="1">
    <location>
        <begin position="195"/>
        <end position="226"/>
    </location>
</feature>
<dbReference type="AlphaFoldDB" id="A0AAN9T2S9"/>
<dbReference type="PANTHER" id="PTHR31071">
    <property type="entry name" value="GB|AAF24581.1"/>
    <property type="match status" value="1"/>
</dbReference>
<dbReference type="Proteomes" id="UP001386955">
    <property type="component" value="Unassembled WGS sequence"/>
</dbReference>
<proteinExistence type="predicted"/>
<gene>
    <name evidence="2" type="ORF">VNO78_04261</name>
</gene>
<dbReference type="EMBL" id="JAYMYS010000001">
    <property type="protein sequence ID" value="KAK7412703.1"/>
    <property type="molecule type" value="Genomic_DNA"/>
</dbReference>
<evidence type="ECO:0000313" key="2">
    <source>
        <dbReference type="EMBL" id="KAK7412703.1"/>
    </source>
</evidence>